<sequence length="245" mass="27526">MHHPAQSTLSRLQKISSSTASEHVEGQRDSLATSPVHLLQQKERPKDQTTSVSNTSAAQPQQQRPRLFYKLPDIHYPIKRQKLIPTGVVMTLRRMSDKAATKAPVSVGWFGSQHANTKEYDGEAEEPQPRRKLARWGESNWEKGRLRQKDDDEDMREQEEDQELPWRRNGRVAWKASRDSHGSAGEGMNIQQIHLLPRGLRGSGMDRFAHAHHLAHTGWGDGASMAASHAGEVCPPSITPEEDAQ</sequence>
<name>A0A1J8Q0J9_9AGAM</name>
<evidence type="ECO:0000313" key="3">
    <source>
        <dbReference type="Proteomes" id="UP000183567"/>
    </source>
</evidence>
<feature type="region of interest" description="Disordered" evidence="1">
    <location>
        <begin position="1"/>
        <end position="66"/>
    </location>
</feature>
<proteinExistence type="predicted"/>
<reference evidence="2 3" key="1">
    <citation type="submission" date="2016-03" db="EMBL/GenBank/DDBJ databases">
        <title>Comparative genomics of the ectomycorrhizal sister species Rhizopogon vinicolor and Rhizopogon vesiculosus (Basidiomycota: Boletales) reveals a divergence of the mating type B locus.</title>
        <authorList>
            <person name="Mujic A.B."/>
            <person name="Kuo A."/>
            <person name="Tritt A."/>
            <person name="Lipzen A."/>
            <person name="Chen C."/>
            <person name="Johnson J."/>
            <person name="Sharma A."/>
            <person name="Barry K."/>
            <person name="Grigoriev I.V."/>
            <person name="Spatafora J.W."/>
        </authorList>
    </citation>
    <scope>NUCLEOTIDE SEQUENCE [LARGE SCALE GENOMIC DNA]</scope>
    <source>
        <strain evidence="2 3">AM-OR11-056</strain>
    </source>
</reference>
<protein>
    <submittedName>
        <fullName evidence="2">Uncharacterized protein</fullName>
    </submittedName>
</protein>
<dbReference type="AlphaFoldDB" id="A0A1J8Q0J9"/>
<feature type="compositionally biased region" description="Polar residues" evidence="1">
    <location>
        <begin position="48"/>
        <end position="64"/>
    </location>
</feature>
<feature type="region of interest" description="Disordered" evidence="1">
    <location>
        <begin position="118"/>
        <end position="137"/>
    </location>
</feature>
<gene>
    <name evidence="2" type="ORF">AZE42_09478</name>
</gene>
<dbReference type="EMBL" id="LVVM01003827">
    <property type="protein sequence ID" value="OJA14207.1"/>
    <property type="molecule type" value="Genomic_DNA"/>
</dbReference>
<evidence type="ECO:0000256" key="1">
    <source>
        <dbReference type="SAM" id="MobiDB-lite"/>
    </source>
</evidence>
<feature type="compositionally biased region" description="Acidic residues" evidence="1">
    <location>
        <begin position="151"/>
        <end position="163"/>
    </location>
</feature>
<keyword evidence="3" id="KW-1185">Reference proteome</keyword>
<evidence type="ECO:0000313" key="2">
    <source>
        <dbReference type="EMBL" id="OJA14207.1"/>
    </source>
</evidence>
<dbReference type="Proteomes" id="UP000183567">
    <property type="component" value="Unassembled WGS sequence"/>
</dbReference>
<comment type="caution">
    <text evidence="2">The sequence shown here is derived from an EMBL/GenBank/DDBJ whole genome shotgun (WGS) entry which is preliminary data.</text>
</comment>
<feature type="non-terminal residue" evidence="2">
    <location>
        <position position="245"/>
    </location>
</feature>
<feature type="compositionally biased region" description="Polar residues" evidence="1">
    <location>
        <begin position="1"/>
        <end position="21"/>
    </location>
</feature>
<dbReference type="STRING" id="180088.A0A1J8Q0J9"/>
<accession>A0A1J8Q0J9</accession>
<organism evidence="2 3">
    <name type="scientific">Rhizopogon vesiculosus</name>
    <dbReference type="NCBI Taxonomy" id="180088"/>
    <lineage>
        <taxon>Eukaryota</taxon>
        <taxon>Fungi</taxon>
        <taxon>Dikarya</taxon>
        <taxon>Basidiomycota</taxon>
        <taxon>Agaricomycotina</taxon>
        <taxon>Agaricomycetes</taxon>
        <taxon>Agaricomycetidae</taxon>
        <taxon>Boletales</taxon>
        <taxon>Suillineae</taxon>
        <taxon>Rhizopogonaceae</taxon>
        <taxon>Rhizopogon</taxon>
    </lineage>
</organism>
<dbReference type="OrthoDB" id="515401at2759"/>
<feature type="region of interest" description="Disordered" evidence="1">
    <location>
        <begin position="144"/>
        <end position="164"/>
    </location>
</feature>